<dbReference type="PANTHER" id="PTHR28067">
    <property type="entry name" value="DNA REPLICATION REGULATOR SLD3"/>
    <property type="match status" value="1"/>
</dbReference>
<dbReference type="PANTHER" id="PTHR28067:SF1">
    <property type="entry name" value="DNA REPLICATION REGULATOR SLD3"/>
    <property type="match status" value="1"/>
</dbReference>
<feature type="compositionally biased region" description="Polar residues" evidence="1">
    <location>
        <begin position="423"/>
        <end position="432"/>
    </location>
</feature>
<feature type="compositionally biased region" description="Polar residues" evidence="1">
    <location>
        <begin position="736"/>
        <end position="747"/>
    </location>
</feature>
<evidence type="ECO:0000313" key="4">
    <source>
        <dbReference type="Proteomes" id="UP000316270"/>
    </source>
</evidence>
<feature type="region of interest" description="Disordered" evidence="1">
    <location>
        <begin position="1"/>
        <end position="41"/>
    </location>
</feature>
<feature type="compositionally biased region" description="Basic and acidic residues" evidence="1">
    <location>
        <begin position="531"/>
        <end position="543"/>
    </location>
</feature>
<dbReference type="Pfam" id="PF08639">
    <property type="entry name" value="Sld3_STD"/>
    <property type="match status" value="1"/>
</dbReference>
<dbReference type="OrthoDB" id="5395343at2759"/>
<feature type="compositionally biased region" description="Basic and acidic residues" evidence="1">
    <location>
        <begin position="472"/>
        <end position="487"/>
    </location>
</feature>
<dbReference type="InterPro" id="IPR013948">
    <property type="entry name" value="DNA_replication_reg_Sld3_C"/>
</dbReference>
<dbReference type="InterPro" id="IPR042511">
    <property type="entry name" value="Sld3"/>
</dbReference>
<name>A0A517LFM3_9PEZI</name>
<dbReference type="Proteomes" id="UP000316270">
    <property type="component" value="Chromosome 11"/>
</dbReference>
<organism evidence="3 4">
    <name type="scientific">Venturia effusa</name>
    <dbReference type="NCBI Taxonomy" id="50376"/>
    <lineage>
        <taxon>Eukaryota</taxon>
        <taxon>Fungi</taxon>
        <taxon>Dikarya</taxon>
        <taxon>Ascomycota</taxon>
        <taxon>Pezizomycotina</taxon>
        <taxon>Dothideomycetes</taxon>
        <taxon>Pleosporomycetidae</taxon>
        <taxon>Venturiales</taxon>
        <taxon>Venturiaceae</taxon>
        <taxon>Venturia</taxon>
    </lineage>
</organism>
<evidence type="ECO:0000256" key="1">
    <source>
        <dbReference type="SAM" id="MobiDB-lite"/>
    </source>
</evidence>
<dbReference type="AlphaFoldDB" id="A0A517LFM3"/>
<evidence type="ECO:0000313" key="3">
    <source>
        <dbReference type="EMBL" id="QDS74386.1"/>
    </source>
</evidence>
<feature type="compositionally biased region" description="Basic and acidic residues" evidence="1">
    <location>
        <begin position="184"/>
        <end position="198"/>
    </location>
</feature>
<feature type="region of interest" description="Disordered" evidence="1">
    <location>
        <begin position="732"/>
        <end position="776"/>
    </location>
</feature>
<feature type="region of interest" description="Disordered" evidence="1">
    <location>
        <begin position="170"/>
        <end position="243"/>
    </location>
</feature>
<feature type="region of interest" description="Disordered" evidence="1">
    <location>
        <begin position="321"/>
        <end position="348"/>
    </location>
</feature>
<protein>
    <recommendedName>
        <fullName evidence="2">DNA replication regulator Sld3 C-terminal domain-containing protein</fullName>
    </recommendedName>
</protein>
<dbReference type="GO" id="GO:0031261">
    <property type="term" value="C:DNA replication preinitiation complex"/>
    <property type="evidence" value="ECO:0007669"/>
    <property type="project" value="TreeGrafter"/>
</dbReference>
<feature type="region of interest" description="Disordered" evidence="1">
    <location>
        <begin position="423"/>
        <end position="443"/>
    </location>
</feature>
<feature type="region of interest" description="Disordered" evidence="1">
    <location>
        <begin position="521"/>
        <end position="580"/>
    </location>
</feature>
<feature type="domain" description="DNA replication regulator Sld3 C-terminal" evidence="2">
    <location>
        <begin position="247"/>
        <end position="759"/>
    </location>
</feature>
<reference evidence="3 4" key="1">
    <citation type="submission" date="2019-07" db="EMBL/GenBank/DDBJ databases">
        <title>Finished genome of Venturia effusa.</title>
        <authorList>
            <person name="Young C.A."/>
            <person name="Cox M.P."/>
            <person name="Ganley A.R.D."/>
            <person name="David W.J."/>
        </authorList>
    </citation>
    <scope>NUCLEOTIDE SEQUENCE [LARGE SCALE GENOMIC DNA]</scope>
    <source>
        <strain evidence="4">albino</strain>
    </source>
</reference>
<feature type="compositionally biased region" description="Polar residues" evidence="1">
    <location>
        <begin position="208"/>
        <end position="224"/>
    </location>
</feature>
<feature type="region of interest" description="Disordered" evidence="1">
    <location>
        <begin position="806"/>
        <end position="881"/>
    </location>
</feature>
<dbReference type="GO" id="GO:0006270">
    <property type="term" value="P:DNA replication initiation"/>
    <property type="evidence" value="ECO:0007669"/>
    <property type="project" value="InterPro"/>
</dbReference>
<dbReference type="Gene3D" id="1.20.58.2130">
    <property type="match status" value="1"/>
</dbReference>
<sequence length="895" mass="99786">MTPSGFEFPPKSHVCQPERVDSSHDTASKPNSSGKRKLNDGVTHVSQLSSFTIRPCPASIYDKPYTLQPLRLLNRSRLPLSFLDTSSNTDPLPTTQLFSANIAILEPQDEGSGTPNVLVAGLDSGTSLYAIERVKPRIYALCRLHKWVKIGYLEDECAVHYTPVTRQSQVEHSGETTQWWKRTAVGERDGLQRPEKRPRLSMAPPLSSEPQIELSNVQPTQNLPDDSIDLRPDIVPSQTDQPISSQETLDTFVRQYLDALYKSRTSLAFFAKGPLSRARKVFTASLEDGLSISDFANFLRSMILPLNTMDKKYREKIPSLIRGLPPGTLSDSEQDGPPSTKKRKSKKLPKLSKDGFYNYEDEPCKRWWLMTSSDAKPHQNESVEQLLRRRVGHLRVRETLAQIILVLEIMALEKSSAFKASAPNNVENAGSQPSKKKRKPKKPVDLDVQLDLLLDKLTIWQSIEQDESSNADARKESDPSDRNNEDKLEDRDILASFCVEVIIPFFKSKVPDKAAMVNKKFGGPGAVQSEELSRSKSRQEPEKRPRRPLQKTPSDITGNIRARPPTLSRAATDSVMPRMKRETSDISLLEIPQARPIQRNSSVQLKHLKHRQIDMFAISAATEAKQKQKAKIQEDLKNAVDILKKPNRGQAVKDYVDASEQRSLGSASMRKKTGTNRKIFQNVQVSATPRTGRKRDAFRPAVPSYAQAAHALDLDIPPLPSSEFMIPSSAIRPPQFTGSGTATSSSHVHPHGVAETPSRGKSKMVTVDSSPPTMHQEDVQDDFIQATPTKVKTSFTDYLKQKVALNGTADSPDQESQLQKRSRPEFVTPREPNPIFSTPIKPASALATPVKSASRPTALAQTPDARKEELPESEVEVEPSIYDALGWNDDYDELA</sequence>
<gene>
    <name evidence="3" type="ORF">FKW77_005480</name>
</gene>
<feature type="compositionally biased region" description="Polar residues" evidence="1">
    <location>
        <begin position="170"/>
        <end position="180"/>
    </location>
</feature>
<evidence type="ECO:0000259" key="2">
    <source>
        <dbReference type="Pfam" id="PF08639"/>
    </source>
</evidence>
<dbReference type="EMBL" id="CP042195">
    <property type="protein sequence ID" value="QDS74386.1"/>
    <property type="molecule type" value="Genomic_DNA"/>
</dbReference>
<feature type="compositionally biased region" description="Polar residues" evidence="1">
    <location>
        <begin position="808"/>
        <end position="819"/>
    </location>
</feature>
<proteinExistence type="predicted"/>
<accession>A0A517LFM3</accession>
<dbReference type="STRING" id="50376.A0A517LFM3"/>
<feature type="region of interest" description="Disordered" evidence="1">
    <location>
        <begin position="465"/>
        <end position="487"/>
    </location>
</feature>
<keyword evidence="4" id="KW-1185">Reference proteome</keyword>
<feature type="compositionally biased region" description="Basic and acidic residues" evidence="1">
    <location>
        <begin position="16"/>
        <end position="27"/>
    </location>
</feature>